<proteinExistence type="predicted"/>
<dbReference type="GO" id="GO:0016787">
    <property type="term" value="F:hydrolase activity"/>
    <property type="evidence" value="ECO:0007669"/>
    <property type="project" value="UniProtKB-KW"/>
</dbReference>
<dbReference type="OrthoDB" id="9799024at2"/>
<sequence length="370" mass="41860">MQSPQNRWPLDDVFVIDSTVHGYNTLPENHVDGKYKERVAIQLSDTLYAGHSKLIPDGDPKWALPHERFRHASDPDLMGHALFAESQTDVCIYHGTPLYGIYRDGGSPLAVGRAMRERWPDRVALYGPVSPWQADALDRIDRLVEEDKVLGLKFYPMDLVDGEIKSYRLDDPEIAFPLLERAQKLGVKMIATHKAIPQGQVPSEPFAPFDVAGAATAFPDMTFEVVHGGIAFLEETAWQMQRFPNVTVNLEGSSAYLLQRSPRRFAELLGSLLMWGGEDRIFWSTGCIAHHPRPFIELFWDFQIPEDMCRDYGYPALTEQIKRKILGLNHARFLGWDVDALRRKLAGDEFGQLTSLAAPWSGTLQRERAA</sequence>
<evidence type="ECO:0000259" key="1">
    <source>
        <dbReference type="Pfam" id="PF04909"/>
    </source>
</evidence>
<dbReference type="RefSeq" id="WP_062086896.1">
    <property type="nucleotide sequence ID" value="NZ_FCOK02000022.1"/>
</dbReference>
<dbReference type="InterPro" id="IPR006680">
    <property type="entry name" value="Amidohydro-rel"/>
</dbReference>
<accession>A0A158GYU4</accession>
<dbReference type="SUPFAM" id="SSF51556">
    <property type="entry name" value="Metallo-dependent hydrolases"/>
    <property type="match status" value="1"/>
</dbReference>
<feature type="domain" description="Amidohydrolase-related" evidence="1">
    <location>
        <begin position="119"/>
        <end position="335"/>
    </location>
</feature>
<gene>
    <name evidence="2" type="ORF">AWB69_03584</name>
</gene>
<name>A0A158GYU4_9BURK</name>
<dbReference type="Proteomes" id="UP000054683">
    <property type="component" value="Unassembled WGS sequence"/>
</dbReference>
<dbReference type="EMBL" id="FCOK02000022">
    <property type="protein sequence ID" value="SAL37073.1"/>
    <property type="molecule type" value="Genomic_DNA"/>
</dbReference>
<dbReference type="AlphaFoldDB" id="A0A158GYU4"/>
<reference evidence="2 3" key="1">
    <citation type="submission" date="2016-01" db="EMBL/GenBank/DDBJ databases">
        <authorList>
            <person name="Oliw E.H."/>
        </authorList>
    </citation>
    <scope>NUCLEOTIDE SEQUENCE [LARGE SCALE GENOMIC DNA]</scope>
    <source>
        <strain evidence="2">LMG 27134</strain>
    </source>
</reference>
<dbReference type="Pfam" id="PF04909">
    <property type="entry name" value="Amidohydro_2"/>
    <property type="match status" value="1"/>
</dbReference>
<evidence type="ECO:0000313" key="3">
    <source>
        <dbReference type="Proteomes" id="UP000054683"/>
    </source>
</evidence>
<dbReference type="PANTHER" id="PTHR42889">
    <property type="entry name" value="BLR3681 PROTEIN"/>
    <property type="match status" value="1"/>
</dbReference>
<organism evidence="2 3">
    <name type="scientific">Caballeronia udeis</name>
    <dbReference type="NCBI Taxonomy" id="1232866"/>
    <lineage>
        <taxon>Bacteria</taxon>
        <taxon>Pseudomonadati</taxon>
        <taxon>Pseudomonadota</taxon>
        <taxon>Betaproteobacteria</taxon>
        <taxon>Burkholderiales</taxon>
        <taxon>Burkholderiaceae</taxon>
        <taxon>Caballeronia</taxon>
    </lineage>
</organism>
<dbReference type="PANTHER" id="PTHR42889:SF1">
    <property type="entry name" value="BLR3681 PROTEIN"/>
    <property type="match status" value="1"/>
</dbReference>
<protein>
    <submittedName>
        <fullName evidence="2">Amidohydrolase</fullName>
    </submittedName>
</protein>
<keyword evidence="2" id="KW-0378">Hydrolase</keyword>
<dbReference type="Gene3D" id="3.20.20.140">
    <property type="entry name" value="Metal-dependent hydrolases"/>
    <property type="match status" value="1"/>
</dbReference>
<evidence type="ECO:0000313" key="2">
    <source>
        <dbReference type="EMBL" id="SAL37073.1"/>
    </source>
</evidence>
<dbReference type="InterPro" id="IPR032466">
    <property type="entry name" value="Metal_Hydrolase"/>
</dbReference>